<dbReference type="AlphaFoldDB" id="A0A383B3Y4"/>
<dbReference type="EMBL" id="UINC01197373">
    <property type="protein sequence ID" value="SVE14827.1"/>
    <property type="molecule type" value="Genomic_DNA"/>
</dbReference>
<reference evidence="1" key="1">
    <citation type="submission" date="2018-05" db="EMBL/GenBank/DDBJ databases">
        <authorList>
            <person name="Lanie J.A."/>
            <person name="Ng W.-L."/>
            <person name="Kazmierczak K.M."/>
            <person name="Andrzejewski T.M."/>
            <person name="Davidsen T.M."/>
            <person name="Wayne K.J."/>
            <person name="Tettelin H."/>
            <person name="Glass J.I."/>
            <person name="Rusch D."/>
            <person name="Podicherti R."/>
            <person name="Tsui H.-C.T."/>
            <person name="Winkler M.E."/>
        </authorList>
    </citation>
    <scope>NUCLEOTIDE SEQUENCE</scope>
</reference>
<sequence>MIPTPSIDTYNGHTHITTEFQSGIYHYHVKTANIGGTNNKVFWVTNAKYYGTPGSITVR</sequence>
<organism evidence="1">
    <name type="scientific">marine metagenome</name>
    <dbReference type="NCBI Taxonomy" id="408172"/>
    <lineage>
        <taxon>unclassified sequences</taxon>
        <taxon>metagenomes</taxon>
        <taxon>ecological metagenomes</taxon>
    </lineage>
</organism>
<name>A0A383B3Y4_9ZZZZ</name>
<evidence type="ECO:0000313" key="1">
    <source>
        <dbReference type="EMBL" id="SVE14827.1"/>
    </source>
</evidence>
<accession>A0A383B3Y4</accession>
<protein>
    <submittedName>
        <fullName evidence="1">Uncharacterized protein</fullName>
    </submittedName>
</protein>
<proteinExistence type="predicted"/>
<gene>
    <name evidence="1" type="ORF">METZ01_LOCUS467681</name>
</gene>